<evidence type="ECO:0000256" key="2">
    <source>
        <dbReference type="ARBA" id="ARBA00005983"/>
    </source>
</evidence>
<feature type="domain" description="DAGKc" evidence="5">
    <location>
        <begin position="135"/>
        <end position="262"/>
    </location>
</feature>
<dbReference type="Gene3D" id="3.40.50.10330">
    <property type="entry name" value="Probable inorganic polyphosphate/atp-NAD kinase, domain 1"/>
    <property type="match status" value="1"/>
</dbReference>
<dbReference type="Pfam" id="PF00781">
    <property type="entry name" value="DAGK_cat"/>
    <property type="match status" value="1"/>
</dbReference>
<protein>
    <submittedName>
        <fullName evidence="6">Diacylglycerol kinase family enzyme</fullName>
    </submittedName>
</protein>
<reference evidence="7" key="1">
    <citation type="submission" date="2016-10" db="EMBL/GenBank/DDBJ databases">
        <authorList>
            <person name="Varghese N."/>
            <person name="Submissions S."/>
        </authorList>
    </citation>
    <scope>NUCLEOTIDE SEQUENCE [LARGE SCALE GENOMIC DNA]</scope>
    <source>
        <strain evidence="7">DSM 44208</strain>
    </source>
</reference>
<dbReference type="PANTHER" id="PTHR12358:SF54">
    <property type="entry name" value="SPHINGOSINE KINASE RELATED PROTEIN"/>
    <property type="match status" value="1"/>
</dbReference>
<keyword evidence="4" id="KW-1133">Transmembrane helix</keyword>
<feature type="transmembrane region" description="Helical" evidence="4">
    <location>
        <begin position="81"/>
        <end position="99"/>
    </location>
</feature>
<keyword evidence="4" id="KW-0812">Transmembrane</keyword>
<dbReference type="AlphaFoldDB" id="A0A1I5JMH1"/>
<name>A0A1I5JMH1_9ACTN</name>
<organism evidence="6 7">
    <name type="scientific">Geodermatophilus dictyosporus</name>
    <dbReference type="NCBI Taxonomy" id="1523247"/>
    <lineage>
        <taxon>Bacteria</taxon>
        <taxon>Bacillati</taxon>
        <taxon>Actinomycetota</taxon>
        <taxon>Actinomycetes</taxon>
        <taxon>Geodermatophilales</taxon>
        <taxon>Geodermatophilaceae</taxon>
        <taxon>Geodermatophilus</taxon>
    </lineage>
</organism>
<dbReference type="SUPFAM" id="SSF111331">
    <property type="entry name" value="NAD kinase/diacylglycerol kinase-like"/>
    <property type="match status" value="1"/>
</dbReference>
<evidence type="ECO:0000256" key="3">
    <source>
        <dbReference type="SAM" id="MobiDB-lite"/>
    </source>
</evidence>
<dbReference type="Proteomes" id="UP000198857">
    <property type="component" value="Unassembled WGS sequence"/>
</dbReference>
<evidence type="ECO:0000313" key="7">
    <source>
        <dbReference type="Proteomes" id="UP000198857"/>
    </source>
</evidence>
<dbReference type="PANTHER" id="PTHR12358">
    <property type="entry name" value="SPHINGOSINE KINASE"/>
    <property type="match status" value="1"/>
</dbReference>
<evidence type="ECO:0000256" key="4">
    <source>
        <dbReference type="SAM" id="Phobius"/>
    </source>
</evidence>
<keyword evidence="6" id="KW-0418">Kinase</keyword>
<dbReference type="GO" id="GO:0016301">
    <property type="term" value="F:kinase activity"/>
    <property type="evidence" value="ECO:0007669"/>
    <property type="project" value="UniProtKB-KW"/>
</dbReference>
<feature type="region of interest" description="Disordered" evidence="3">
    <location>
        <begin position="1"/>
        <end position="23"/>
    </location>
</feature>
<dbReference type="InterPro" id="IPR050187">
    <property type="entry name" value="Lipid_Phosphate_FormReg"/>
</dbReference>
<evidence type="ECO:0000259" key="5">
    <source>
        <dbReference type="PROSITE" id="PS50146"/>
    </source>
</evidence>
<comment type="similarity">
    <text evidence="2">Belongs to the diacylglycerol/lipid kinase family.</text>
</comment>
<dbReference type="PROSITE" id="PS50146">
    <property type="entry name" value="DAGK"/>
    <property type="match status" value="1"/>
</dbReference>
<comment type="cofactor">
    <cofactor evidence="1">
        <name>Mg(2+)</name>
        <dbReference type="ChEBI" id="CHEBI:18420"/>
    </cofactor>
</comment>
<dbReference type="InterPro" id="IPR016064">
    <property type="entry name" value="NAD/diacylglycerol_kinase_sf"/>
</dbReference>
<dbReference type="InterPro" id="IPR017438">
    <property type="entry name" value="ATP-NAD_kinase_N"/>
</dbReference>
<keyword evidence="6" id="KW-0808">Transferase</keyword>
<sequence>MPVPQPPRRGLRGRAVPGRARRSRRRRTAAALALTAAAWVAVLGLAAAVDDFPRGLLLAGCGALVAAGAWEGVLRRGWGRVAGLAVAGAALGGGVLLLMDEGYSRTLLLLGLGATVWHAAARSAFRPEVELAPAAPPRQPVVVVNPRSGNGRAARTGLAAAARDRGIAVLELQPGQDLAALVRSAVDAGADAVGMAGGDGSQAVVAAVAADAGLPYACIPAGTRNHFALDLGVDRSDVVGALDALVGGGERVVDLAEVNGRVFVNNVSLGVYAEAVQHDRYRAAKVRTLLGTVPRSLAAGGGSRDLTWTTPGGRRVRGAAVILVGNNQYRLGGAAGAGTRPAVDQGLLGVTVVDPPDGRTQPRRRPVRQWTTPEFRVEAPQPVPVGIDGEAAVLAAPVVFRVRPAALRVRIAAHHPGASPSAIEPVGALAALRALVRIARGGDPRQLPPRVPPAVRRSGQPAR</sequence>
<gene>
    <name evidence="6" type="ORF">SAMN05660464_0869</name>
</gene>
<evidence type="ECO:0000313" key="6">
    <source>
        <dbReference type="EMBL" id="SFO73945.1"/>
    </source>
</evidence>
<dbReference type="RefSeq" id="WP_091107099.1">
    <property type="nucleotide sequence ID" value="NZ_FOWQ01000001.1"/>
</dbReference>
<dbReference type="STRING" id="1523247.SAMN05660464_0869"/>
<evidence type="ECO:0000256" key="1">
    <source>
        <dbReference type="ARBA" id="ARBA00001946"/>
    </source>
</evidence>
<feature type="region of interest" description="Disordered" evidence="3">
    <location>
        <begin position="442"/>
        <end position="463"/>
    </location>
</feature>
<keyword evidence="7" id="KW-1185">Reference proteome</keyword>
<feature type="transmembrane region" description="Helical" evidence="4">
    <location>
        <begin position="55"/>
        <end position="74"/>
    </location>
</feature>
<dbReference type="OrthoDB" id="3208200at2"/>
<dbReference type="Gene3D" id="2.60.200.40">
    <property type="match status" value="1"/>
</dbReference>
<proteinExistence type="inferred from homology"/>
<keyword evidence="4" id="KW-0472">Membrane</keyword>
<feature type="transmembrane region" description="Helical" evidence="4">
    <location>
        <begin position="29"/>
        <end position="49"/>
    </location>
</feature>
<accession>A0A1I5JMH1</accession>
<dbReference type="InterPro" id="IPR001206">
    <property type="entry name" value="Diacylglycerol_kinase_cat_dom"/>
</dbReference>
<dbReference type="EMBL" id="FOWQ01000001">
    <property type="protein sequence ID" value="SFO73945.1"/>
    <property type="molecule type" value="Genomic_DNA"/>
</dbReference>